<evidence type="ECO:0000313" key="3">
    <source>
        <dbReference type="EMBL" id="SCT09312.1"/>
    </source>
</evidence>
<dbReference type="OrthoDB" id="2414315at2"/>
<evidence type="ECO:0000313" key="6">
    <source>
        <dbReference type="Proteomes" id="UP000095768"/>
    </source>
</evidence>
<protein>
    <recommendedName>
        <fullName evidence="7">Lipoprotein</fullName>
    </recommendedName>
</protein>
<evidence type="ECO:0000313" key="5">
    <source>
        <dbReference type="Proteomes" id="UP000095412"/>
    </source>
</evidence>
<evidence type="ECO:0008006" key="7">
    <source>
        <dbReference type="Google" id="ProtNLM"/>
    </source>
</evidence>
<evidence type="ECO:0000313" key="4">
    <source>
        <dbReference type="EMBL" id="SCT13724.1"/>
    </source>
</evidence>
<dbReference type="AlphaFoldDB" id="A0A1D4NF23"/>
<reference evidence="2" key="3">
    <citation type="submission" date="2018-03" db="EMBL/GenBank/DDBJ databases">
        <title>A novel mecC allotype, mecC3, in a new Staphylococcus species, Staphylococcus caeli.</title>
        <authorList>
            <person name="MacFadyen A.C."/>
            <person name="Harrison E.M."/>
            <person name="Morgan F.J.E."/>
            <person name="Parkhill J."/>
            <person name="Holmes M.A."/>
            <person name="Paterson G.K."/>
        </authorList>
    </citation>
    <scope>NUCLEOTIDE SEQUENCE</scope>
    <source>
        <strain evidence="2">82B</strain>
    </source>
</reference>
<dbReference type="RefSeq" id="WP_069995890.1">
    <property type="nucleotide sequence ID" value="NZ_FMPG01000008.1"/>
</dbReference>
<dbReference type="Proteomes" id="UP000095412">
    <property type="component" value="Unassembled WGS sequence"/>
</dbReference>
<dbReference type="PROSITE" id="PS51257">
    <property type="entry name" value="PROKAR_LIPOPROTEIN"/>
    <property type="match status" value="1"/>
</dbReference>
<organism evidence="4 6">
    <name type="scientific">Staphylococcus caeli</name>
    <dbReference type="NCBI Taxonomy" id="2201815"/>
    <lineage>
        <taxon>Bacteria</taxon>
        <taxon>Bacillati</taxon>
        <taxon>Bacillota</taxon>
        <taxon>Bacilli</taxon>
        <taxon>Bacillales</taxon>
        <taxon>Staphylococcaceae</taxon>
        <taxon>Staphylococcus</taxon>
    </lineage>
</organism>
<reference evidence="4 6" key="1">
    <citation type="submission" date="2016-09" db="EMBL/GenBank/DDBJ databases">
        <authorList>
            <consortium name="Pathogen Informatics"/>
        </authorList>
    </citation>
    <scope>NUCLEOTIDE SEQUENCE [LARGE SCALE GENOMIC DNA]</scope>
    <source>
        <strain evidence="4 6">82B</strain>
    </source>
</reference>
<feature type="signal peptide" evidence="1">
    <location>
        <begin position="1"/>
        <end position="19"/>
    </location>
</feature>
<reference evidence="3 5" key="2">
    <citation type="submission" date="2016-09" db="EMBL/GenBank/DDBJ databases">
        <authorList>
            <consortium name="Pathogen Informatics"/>
            <person name="Sun Q."/>
            <person name="Inoue M."/>
        </authorList>
    </citation>
    <scope>NUCLEOTIDE SEQUENCE [LARGE SCALE GENOMIC DNA]</scope>
    <source>
        <strain evidence="3 5">82C</strain>
    </source>
</reference>
<proteinExistence type="predicted"/>
<gene>
    <name evidence="4" type="ORF">SAMEA2297795_01858</name>
    <name evidence="3" type="ORF">SAMEA2297796_01733</name>
    <name evidence="2" type="ORF">SCC82B_00083</name>
</gene>
<keyword evidence="1" id="KW-0732">Signal</keyword>
<feature type="chain" id="PRO_5044556630" description="Lipoprotein" evidence="1">
    <location>
        <begin position="20"/>
        <end position="121"/>
    </location>
</feature>
<accession>A0A1D4NF23</accession>
<name>A0A1D4NF23_9STAP</name>
<accession>A0A2U8RMS7</accession>
<evidence type="ECO:0000256" key="1">
    <source>
        <dbReference type="SAM" id="SignalP"/>
    </source>
</evidence>
<dbReference type="EMBL" id="FMPI01000012">
    <property type="protein sequence ID" value="SCT09312.1"/>
    <property type="molecule type" value="Genomic_DNA"/>
</dbReference>
<sequence length="121" mass="13613">MKKMLAICLGLIVLLAACGKNDMKSGVYEGKSNFTLTVPEDGSDTVKLESYYSTSDGEVDDNYTGQVNKKDQLITFTGGEYDDQVKYEVKDDNTIIFKGKPYLKMASSYDNEKMEFKKEDE</sequence>
<dbReference type="Proteomes" id="UP000095768">
    <property type="component" value="Unassembled WGS sequence"/>
</dbReference>
<dbReference type="EMBL" id="MH155596">
    <property type="protein sequence ID" value="AWM30223.1"/>
    <property type="molecule type" value="Genomic_DNA"/>
</dbReference>
<dbReference type="EMBL" id="FMPG01000008">
    <property type="protein sequence ID" value="SCT13724.1"/>
    <property type="molecule type" value="Genomic_DNA"/>
</dbReference>
<keyword evidence="5" id="KW-1185">Reference proteome</keyword>
<evidence type="ECO:0000313" key="2">
    <source>
        <dbReference type="EMBL" id="AWM30223.1"/>
    </source>
</evidence>